<reference evidence="1" key="1">
    <citation type="submission" date="2014-09" db="EMBL/GenBank/DDBJ databases">
        <authorList>
            <person name="Magalhaes I.L.F."/>
            <person name="Oliveira U."/>
            <person name="Santos F.R."/>
            <person name="Vidigal T.H.D.A."/>
            <person name="Brescovit A.D."/>
            <person name="Santos A.J."/>
        </authorList>
    </citation>
    <scope>NUCLEOTIDE SEQUENCE</scope>
    <source>
        <tissue evidence="1">Shoot tissue taken approximately 20 cm above the soil surface</tissue>
    </source>
</reference>
<name>A0A0A9H7P1_ARUDO</name>
<sequence length="15" mass="1903">MVFLCSSRRMRSMWL</sequence>
<protein>
    <submittedName>
        <fullName evidence="1">Uncharacterized protein</fullName>
    </submittedName>
</protein>
<evidence type="ECO:0000313" key="1">
    <source>
        <dbReference type="EMBL" id="JAE32757.1"/>
    </source>
</evidence>
<accession>A0A0A9H7P1</accession>
<organism evidence="1">
    <name type="scientific">Arundo donax</name>
    <name type="common">Giant reed</name>
    <name type="synonym">Donax arundinaceus</name>
    <dbReference type="NCBI Taxonomy" id="35708"/>
    <lineage>
        <taxon>Eukaryota</taxon>
        <taxon>Viridiplantae</taxon>
        <taxon>Streptophyta</taxon>
        <taxon>Embryophyta</taxon>
        <taxon>Tracheophyta</taxon>
        <taxon>Spermatophyta</taxon>
        <taxon>Magnoliopsida</taxon>
        <taxon>Liliopsida</taxon>
        <taxon>Poales</taxon>
        <taxon>Poaceae</taxon>
        <taxon>PACMAD clade</taxon>
        <taxon>Arundinoideae</taxon>
        <taxon>Arundineae</taxon>
        <taxon>Arundo</taxon>
    </lineage>
</organism>
<proteinExistence type="predicted"/>
<dbReference type="EMBL" id="GBRH01165139">
    <property type="protein sequence ID" value="JAE32757.1"/>
    <property type="molecule type" value="Transcribed_RNA"/>
</dbReference>
<reference evidence="1" key="2">
    <citation type="journal article" date="2015" name="Data Brief">
        <title>Shoot transcriptome of the giant reed, Arundo donax.</title>
        <authorList>
            <person name="Barrero R.A."/>
            <person name="Guerrero F.D."/>
            <person name="Moolhuijzen P."/>
            <person name="Goolsby J.A."/>
            <person name="Tidwell J."/>
            <person name="Bellgard S.E."/>
            <person name="Bellgard M.I."/>
        </authorList>
    </citation>
    <scope>NUCLEOTIDE SEQUENCE</scope>
    <source>
        <tissue evidence="1">Shoot tissue taken approximately 20 cm above the soil surface</tissue>
    </source>
</reference>